<keyword evidence="1 2" id="KW-0732">Signal</keyword>
<dbReference type="PANTHER" id="PTHR33619">
    <property type="entry name" value="POLYSACCHARIDE EXPORT PROTEIN GFCE-RELATED"/>
    <property type="match status" value="1"/>
</dbReference>
<evidence type="ECO:0000259" key="3">
    <source>
        <dbReference type="Pfam" id="PF02563"/>
    </source>
</evidence>
<dbReference type="Pfam" id="PF10531">
    <property type="entry name" value="SLBB"/>
    <property type="match status" value="1"/>
</dbReference>
<gene>
    <name evidence="5" type="ORF">K3181_01095</name>
</gene>
<feature type="domain" description="Polysaccharide export protein N-terminal" evidence="3">
    <location>
        <begin position="45"/>
        <end position="119"/>
    </location>
</feature>
<dbReference type="InterPro" id="IPR019554">
    <property type="entry name" value="Soluble_ligand-bd"/>
</dbReference>
<evidence type="ECO:0000313" key="5">
    <source>
        <dbReference type="EMBL" id="MBX7500035.1"/>
    </source>
</evidence>
<feature type="chain" id="PRO_5045679175" evidence="2">
    <location>
        <begin position="28"/>
        <end position="229"/>
    </location>
</feature>
<dbReference type="InterPro" id="IPR003715">
    <property type="entry name" value="Poly_export_N"/>
</dbReference>
<sequence length="229" mass="24659">MSKIRSLFPLLCLGLLAGCFNPGADLARGDAAYEIIPPQDPERGPPDYRIGVLDTLSVRVFQEPELTFETLQVDASGTINFPLVGQVDAAGKTAIELSEMLEAGLGARFIRDPQVVVGVVSSAAQRVVVEGSVTEPGVYEIAGTSSLLEAIARAKGPTITAVEDEVIVFRQIDGQQYGAIFNLRHIREGRVPDPEILGGDRIVVGFSAVKGLYQDFLRAAPIFNIFTRF</sequence>
<dbReference type="Proteomes" id="UP000782554">
    <property type="component" value="Unassembled WGS sequence"/>
</dbReference>
<comment type="caution">
    <text evidence="5">The sequence shown here is derived from an EMBL/GenBank/DDBJ whole genome shotgun (WGS) entry which is preliminary data.</text>
</comment>
<reference evidence="5 6" key="1">
    <citation type="submission" date="2021-08" db="EMBL/GenBank/DDBJ databases">
        <title>Comparative Genomics Analysis of the Genus Qipengyuania Reveals Extensive Genetic Diversity and Metabolic Versatility, Including the Description of Fifteen Novel Species.</title>
        <authorList>
            <person name="Liu Y."/>
        </authorList>
    </citation>
    <scope>NUCLEOTIDE SEQUENCE [LARGE SCALE GENOMIC DNA]</scope>
    <source>
        <strain evidence="5 6">YG27</strain>
    </source>
</reference>
<dbReference type="RefSeq" id="WP_221600006.1">
    <property type="nucleotide sequence ID" value="NZ_JAIGNU010000001.1"/>
</dbReference>
<evidence type="ECO:0000313" key="6">
    <source>
        <dbReference type="Proteomes" id="UP000782554"/>
    </source>
</evidence>
<feature type="domain" description="Soluble ligand binding" evidence="4">
    <location>
        <begin position="127"/>
        <end position="177"/>
    </location>
</feature>
<feature type="signal peptide" evidence="2">
    <location>
        <begin position="1"/>
        <end position="27"/>
    </location>
</feature>
<dbReference type="EMBL" id="JAIGNU010000001">
    <property type="protein sequence ID" value="MBX7500035.1"/>
    <property type="molecule type" value="Genomic_DNA"/>
</dbReference>
<dbReference type="InterPro" id="IPR049712">
    <property type="entry name" value="Poly_export"/>
</dbReference>
<organism evidence="5 6">
    <name type="scientific">Qipengyuania mesophila</name>
    <dbReference type="NCBI Taxonomy" id="2867246"/>
    <lineage>
        <taxon>Bacteria</taxon>
        <taxon>Pseudomonadati</taxon>
        <taxon>Pseudomonadota</taxon>
        <taxon>Alphaproteobacteria</taxon>
        <taxon>Sphingomonadales</taxon>
        <taxon>Erythrobacteraceae</taxon>
        <taxon>Qipengyuania</taxon>
    </lineage>
</organism>
<keyword evidence="6" id="KW-1185">Reference proteome</keyword>
<evidence type="ECO:0000256" key="1">
    <source>
        <dbReference type="ARBA" id="ARBA00022729"/>
    </source>
</evidence>
<accession>A0ABS7JQW8</accession>
<evidence type="ECO:0000259" key="4">
    <source>
        <dbReference type="Pfam" id="PF10531"/>
    </source>
</evidence>
<dbReference type="Gene3D" id="3.10.560.10">
    <property type="entry name" value="Outer membrane lipoprotein wza domain like"/>
    <property type="match status" value="1"/>
</dbReference>
<protein>
    <submittedName>
        <fullName evidence="5">Polysaccharide export protein</fullName>
    </submittedName>
</protein>
<dbReference type="PANTHER" id="PTHR33619:SF3">
    <property type="entry name" value="POLYSACCHARIDE EXPORT PROTEIN GFCE-RELATED"/>
    <property type="match status" value="1"/>
</dbReference>
<proteinExistence type="predicted"/>
<dbReference type="Pfam" id="PF02563">
    <property type="entry name" value="Poly_export"/>
    <property type="match status" value="1"/>
</dbReference>
<dbReference type="PROSITE" id="PS51257">
    <property type="entry name" value="PROKAR_LIPOPROTEIN"/>
    <property type="match status" value="1"/>
</dbReference>
<evidence type="ECO:0000256" key="2">
    <source>
        <dbReference type="SAM" id="SignalP"/>
    </source>
</evidence>
<name>A0ABS7JQW8_9SPHN</name>
<dbReference type="Gene3D" id="3.30.1950.10">
    <property type="entry name" value="wza like domain"/>
    <property type="match status" value="1"/>
</dbReference>